<dbReference type="PANTHER" id="PTHR14614">
    <property type="entry name" value="HEPATOCELLULAR CARCINOMA-ASSOCIATED ANTIGEN"/>
    <property type="match status" value="1"/>
</dbReference>
<keyword evidence="1" id="KW-1185">Reference proteome</keyword>
<accession>A0A8B8G425</accession>
<evidence type="ECO:0000313" key="1">
    <source>
        <dbReference type="Proteomes" id="UP000694846"/>
    </source>
</evidence>
<dbReference type="GO" id="GO:0032991">
    <property type="term" value="C:protein-containing complex"/>
    <property type="evidence" value="ECO:0007669"/>
    <property type="project" value="TreeGrafter"/>
</dbReference>
<proteinExistence type="predicted"/>
<dbReference type="Gene3D" id="3.40.50.150">
    <property type="entry name" value="Vaccinia Virus protein VP39"/>
    <property type="match status" value="1"/>
</dbReference>
<dbReference type="Pfam" id="PF10294">
    <property type="entry name" value="Methyltransf_16"/>
    <property type="match status" value="1"/>
</dbReference>
<dbReference type="AlphaFoldDB" id="A0A8B8G425"/>
<dbReference type="GeneID" id="112688396"/>
<dbReference type="Proteomes" id="UP000694846">
    <property type="component" value="Unplaced"/>
</dbReference>
<protein>
    <submittedName>
        <fullName evidence="2">Protein-lysine methyltransferase METTL21D-like</fullName>
    </submittedName>
</protein>
<dbReference type="OrthoDB" id="413520at2759"/>
<sequence length="212" mass="24157">MDKNIYFRNFDLESINVTLKFCQQEYGDVNCVVWDAALVLAKYLEVLYMENNETFESKNVIELGSGLGCVGLAAACFGGNVTLTDLPENLQQLKQNVDENIPSIKGTVKVAALKWGTAFRSEPFDFLIMADCIYYPEVVEALVKTMTELTTPNTVILICQELRETEKQKNTWKMFLDMLVEHFILSYVSEEKQHPVYRSSDIILINAKKKCL</sequence>
<dbReference type="PANTHER" id="PTHR14614:SF44">
    <property type="entry name" value="PROTEIN N-LYSINE METHYLTRANSFERASE METTL21D"/>
    <property type="match status" value="1"/>
</dbReference>
<reference evidence="2" key="1">
    <citation type="submission" date="2025-08" db="UniProtKB">
        <authorList>
            <consortium name="RefSeq"/>
        </authorList>
    </citation>
    <scope>IDENTIFICATION</scope>
    <source>
        <tissue evidence="2">Whole body</tissue>
    </source>
</reference>
<organism evidence="1 2">
    <name type="scientific">Sipha flava</name>
    <name type="common">yellow sugarcane aphid</name>
    <dbReference type="NCBI Taxonomy" id="143950"/>
    <lineage>
        <taxon>Eukaryota</taxon>
        <taxon>Metazoa</taxon>
        <taxon>Ecdysozoa</taxon>
        <taxon>Arthropoda</taxon>
        <taxon>Hexapoda</taxon>
        <taxon>Insecta</taxon>
        <taxon>Pterygota</taxon>
        <taxon>Neoptera</taxon>
        <taxon>Paraneoptera</taxon>
        <taxon>Hemiptera</taxon>
        <taxon>Sternorrhyncha</taxon>
        <taxon>Aphidomorpha</taxon>
        <taxon>Aphidoidea</taxon>
        <taxon>Aphididae</taxon>
        <taxon>Sipha</taxon>
    </lineage>
</organism>
<gene>
    <name evidence="2" type="primary">LOC112688396</name>
</gene>
<dbReference type="CDD" id="cd02440">
    <property type="entry name" value="AdoMet_MTases"/>
    <property type="match status" value="1"/>
</dbReference>
<dbReference type="InterPro" id="IPR029063">
    <property type="entry name" value="SAM-dependent_MTases_sf"/>
</dbReference>
<dbReference type="RefSeq" id="XP_025417346.1">
    <property type="nucleotide sequence ID" value="XM_025561561.1"/>
</dbReference>
<evidence type="ECO:0000313" key="2">
    <source>
        <dbReference type="RefSeq" id="XP_025417346.1"/>
    </source>
</evidence>
<dbReference type="GO" id="GO:0005829">
    <property type="term" value="C:cytosol"/>
    <property type="evidence" value="ECO:0007669"/>
    <property type="project" value="TreeGrafter"/>
</dbReference>
<name>A0A8B8G425_9HEMI</name>
<dbReference type="InterPro" id="IPR019410">
    <property type="entry name" value="Methyltransf_16"/>
</dbReference>
<dbReference type="SUPFAM" id="SSF53335">
    <property type="entry name" value="S-adenosyl-L-methionine-dependent methyltransferases"/>
    <property type="match status" value="1"/>
</dbReference>